<sequence length="104" mass="11738">MDDTVTTGGKDFADNESEPENLIRVDFRNGISHEISSSWETGNRSAMDLENEIERLRMVAKRHNSVLRTLYGIVTDLMTSMDSRIENLEQNLEPNFGAMDTGIS</sequence>
<dbReference type="AlphaFoldDB" id="A0A2N1PSI6"/>
<evidence type="ECO:0000313" key="2">
    <source>
        <dbReference type="Proteomes" id="UP000233256"/>
    </source>
</evidence>
<protein>
    <submittedName>
        <fullName evidence="1">Uncharacterized protein</fullName>
    </submittedName>
</protein>
<reference evidence="1 2" key="1">
    <citation type="journal article" date="2017" name="ISME J.">
        <title>Potential for microbial H2 and metal transformations associated with novel bacteria and archaea in deep terrestrial subsurface sediments.</title>
        <authorList>
            <person name="Hernsdorf A.W."/>
            <person name="Amano Y."/>
            <person name="Miyakawa K."/>
            <person name="Ise K."/>
            <person name="Suzuki Y."/>
            <person name="Anantharaman K."/>
            <person name="Probst A."/>
            <person name="Burstein D."/>
            <person name="Thomas B.C."/>
            <person name="Banfield J.F."/>
        </authorList>
    </citation>
    <scope>NUCLEOTIDE SEQUENCE [LARGE SCALE GENOMIC DNA]</scope>
    <source>
        <strain evidence="1">HGW-Wallbacteria-1</strain>
    </source>
</reference>
<accession>A0A2N1PSI6</accession>
<dbReference type="Proteomes" id="UP000233256">
    <property type="component" value="Unassembled WGS sequence"/>
</dbReference>
<comment type="caution">
    <text evidence="1">The sequence shown here is derived from an EMBL/GenBank/DDBJ whole genome shotgun (WGS) entry which is preliminary data.</text>
</comment>
<proteinExistence type="predicted"/>
<dbReference type="EMBL" id="PGXC01000003">
    <property type="protein sequence ID" value="PKK91308.1"/>
    <property type="molecule type" value="Genomic_DNA"/>
</dbReference>
<name>A0A2N1PSI6_9BACT</name>
<evidence type="ECO:0000313" key="1">
    <source>
        <dbReference type="EMBL" id="PKK91308.1"/>
    </source>
</evidence>
<gene>
    <name evidence="1" type="ORF">CVV64_05945</name>
</gene>
<organism evidence="1 2">
    <name type="scientific">Candidatus Wallbacteria bacterium HGW-Wallbacteria-1</name>
    <dbReference type="NCBI Taxonomy" id="2013854"/>
    <lineage>
        <taxon>Bacteria</taxon>
        <taxon>Candidatus Walliibacteriota</taxon>
    </lineage>
</organism>